<dbReference type="Gene3D" id="3.40.50.300">
    <property type="entry name" value="P-loop containing nucleotide triphosphate hydrolases"/>
    <property type="match status" value="1"/>
</dbReference>
<evidence type="ECO:0000313" key="3">
    <source>
        <dbReference type="Proteomes" id="UP000199031"/>
    </source>
</evidence>
<accession>A0A1I5Z4S3</accession>
<dbReference type="STRING" id="1465490.SAMN05444277_11682"/>
<dbReference type="SUPFAM" id="SSF52540">
    <property type="entry name" value="P-loop containing nucleoside triphosphate hydrolases"/>
    <property type="match status" value="1"/>
</dbReference>
<evidence type="ECO:0000313" key="2">
    <source>
        <dbReference type="EMBL" id="SFQ51461.1"/>
    </source>
</evidence>
<reference evidence="2 3" key="1">
    <citation type="submission" date="2016-10" db="EMBL/GenBank/DDBJ databases">
        <authorList>
            <person name="de Groot N.N."/>
        </authorList>
    </citation>
    <scope>NUCLEOTIDE SEQUENCE [LARGE SCALE GENOMIC DNA]</scope>
    <source>
        <strain evidence="2 3">DSM 28286</strain>
    </source>
</reference>
<dbReference type="PANTHER" id="PTHR10704:SF44">
    <property type="entry name" value="LD35051P-RELATED"/>
    <property type="match status" value="1"/>
</dbReference>
<dbReference type="GO" id="GO:0006790">
    <property type="term" value="P:sulfur compound metabolic process"/>
    <property type="evidence" value="ECO:0007669"/>
    <property type="project" value="TreeGrafter"/>
</dbReference>
<keyword evidence="2" id="KW-0808">Transferase</keyword>
<organism evidence="2 3">
    <name type="scientific">Parafilimonas terrae</name>
    <dbReference type="NCBI Taxonomy" id="1465490"/>
    <lineage>
        <taxon>Bacteria</taxon>
        <taxon>Pseudomonadati</taxon>
        <taxon>Bacteroidota</taxon>
        <taxon>Chitinophagia</taxon>
        <taxon>Chitinophagales</taxon>
        <taxon>Chitinophagaceae</taxon>
        <taxon>Parafilimonas</taxon>
    </lineage>
</organism>
<dbReference type="InterPro" id="IPR051135">
    <property type="entry name" value="Gal/GlcNAc/GalNAc_ST"/>
</dbReference>
<dbReference type="RefSeq" id="WP_090662704.1">
    <property type="nucleotide sequence ID" value="NZ_FOXQ01000016.1"/>
</dbReference>
<dbReference type="InterPro" id="IPR027417">
    <property type="entry name" value="P-loop_NTPase"/>
</dbReference>
<keyword evidence="3" id="KW-1185">Reference proteome</keyword>
<evidence type="ECO:0000256" key="1">
    <source>
        <dbReference type="SAM" id="Phobius"/>
    </source>
</evidence>
<dbReference type="GO" id="GO:0001517">
    <property type="term" value="F:N-acetylglucosamine 6-O-sulfotransferase activity"/>
    <property type="evidence" value="ECO:0007669"/>
    <property type="project" value="TreeGrafter"/>
</dbReference>
<name>A0A1I5Z4S3_9BACT</name>
<dbReference type="AlphaFoldDB" id="A0A1I5Z4S3"/>
<dbReference type="EMBL" id="FOXQ01000016">
    <property type="protein sequence ID" value="SFQ51461.1"/>
    <property type="molecule type" value="Genomic_DNA"/>
</dbReference>
<keyword evidence="1" id="KW-1133">Transmembrane helix</keyword>
<dbReference type="Proteomes" id="UP000199031">
    <property type="component" value="Unassembled WGS sequence"/>
</dbReference>
<keyword evidence="1" id="KW-0472">Membrane</keyword>
<proteinExistence type="predicted"/>
<dbReference type="Pfam" id="PF13469">
    <property type="entry name" value="Sulfotransfer_3"/>
    <property type="match status" value="1"/>
</dbReference>
<dbReference type="PANTHER" id="PTHR10704">
    <property type="entry name" value="CARBOHYDRATE SULFOTRANSFERASE"/>
    <property type="match status" value="1"/>
</dbReference>
<dbReference type="GO" id="GO:0006044">
    <property type="term" value="P:N-acetylglucosamine metabolic process"/>
    <property type="evidence" value="ECO:0007669"/>
    <property type="project" value="TreeGrafter"/>
</dbReference>
<gene>
    <name evidence="2" type="ORF">SAMN05444277_11682</name>
</gene>
<feature type="transmembrane region" description="Helical" evidence="1">
    <location>
        <begin position="302"/>
        <end position="323"/>
    </location>
</feature>
<protein>
    <submittedName>
        <fullName evidence="2">Sulfotransferase family protein</fullName>
    </submittedName>
</protein>
<keyword evidence="1" id="KW-0812">Transmembrane</keyword>
<dbReference type="OrthoDB" id="5432096at2"/>
<sequence>MGKVKKIFIVGSSRSGTTMLSQILGNHSEIFSFNELHFFEQITLPEDCAKELQKQDAIEKYSKLINIQANGLFKFIESKNIIYKEADLIYSQNSKLNSNDLFDEFLNFEVKKNKKKYACEQTPTNIFYIENILKAYPDALFIHMVRDPRGVLLSQKNRWRRRFKGENDIPIKQSLRNFFNYHPYINGLLWTASVKKGLKYINDPRFFLLQFENLLSEPETYLRKVCEFIGITYESKMLEIPLVGSSNNKNKNETNTKKTGIRPFVKDQWKAGGISKGEIFINQLITKDIMKKLDYPYVKTGYPLSAIPLFCILPFKIGISVLFNLGRVKSIRRVILNRLKSNNNLNGKSRASNNYI</sequence>